<reference evidence="2" key="2">
    <citation type="submission" date="2020-09" db="EMBL/GenBank/DDBJ databases">
        <authorList>
            <person name="Sun Q."/>
            <person name="Zhou Y."/>
        </authorList>
    </citation>
    <scope>NUCLEOTIDE SEQUENCE</scope>
    <source>
        <strain evidence="2">CGMCC 1.3617</strain>
    </source>
</reference>
<evidence type="ECO:0000259" key="1">
    <source>
        <dbReference type="Pfam" id="PF13403"/>
    </source>
</evidence>
<dbReference type="Pfam" id="PF13403">
    <property type="entry name" value="Hint_2"/>
    <property type="match status" value="1"/>
</dbReference>
<comment type="caution">
    <text evidence="2">The sequence shown here is derived from an EMBL/GenBank/DDBJ whole genome shotgun (WGS) entry which is preliminary data.</text>
</comment>
<keyword evidence="3" id="KW-1185">Reference proteome</keyword>
<name>A0A917KQT6_9PROT</name>
<evidence type="ECO:0000313" key="2">
    <source>
        <dbReference type="EMBL" id="GGJ25593.1"/>
    </source>
</evidence>
<reference evidence="2" key="1">
    <citation type="journal article" date="2014" name="Int. J. Syst. Evol. Microbiol.">
        <title>Complete genome sequence of Corynebacterium casei LMG S-19264T (=DSM 44701T), isolated from a smear-ripened cheese.</title>
        <authorList>
            <consortium name="US DOE Joint Genome Institute (JGI-PGF)"/>
            <person name="Walter F."/>
            <person name="Albersmeier A."/>
            <person name="Kalinowski J."/>
            <person name="Ruckert C."/>
        </authorList>
    </citation>
    <scope>NUCLEOTIDE SEQUENCE</scope>
    <source>
        <strain evidence="2">CGMCC 1.3617</strain>
    </source>
</reference>
<dbReference type="AlphaFoldDB" id="A0A917KQT6"/>
<protein>
    <recommendedName>
        <fullName evidence="1">Hedgehog/Intein (Hint) domain-containing protein</fullName>
    </recommendedName>
</protein>
<dbReference type="SUPFAM" id="SSF51294">
    <property type="entry name" value="Hedgehog/intein (Hint) domain"/>
    <property type="match status" value="1"/>
</dbReference>
<accession>A0A917KQT6</accession>
<evidence type="ECO:0000313" key="3">
    <source>
        <dbReference type="Proteomes" id="UP000661507"/>
    </source>
</evidence>
<dbReference type="Proteomes" id="UP000661507">
    <property type="component" value="Unassembled WGS sequence"/>
</dbReference>
<dbReference type="EMBL" id="BMKW01000009">
    <property type="protein sequence ID" value="GGJ25593.1"/>
    <property type="molecule type" value="Genomic_DNA"/>
</dbReference>
<gene>
    <name evidence="2" type="ORF">GCM10011320_36190</name>
</gene>
<proteinExistence type="predicted"/>
<dbReference type="InterPro" id="IPR036844">
    <property type="entry name" value="Hint_dom_sf"/>
</dbReference>
<sequence>MPTQSVTLNSISPNPVLQPGGTATVTFSLTGNYTGTINLYATPVGGGTPVLVGSTTASQTSGNHTYTQAVTLNTAALDPNVDYNFVARDSSGTPTSNSILVDVNSIPVGVNACFAAGTKVATARGEVAVEDLRVGDLVVTPHSGAPLQPVIWLGHSRVNVARHPAPAKVAPVLIKAGALADGVPFRDLRVSPDHAMFLDGHLVPAKLLVNDSTIVQEAWCPEVTYWHVELPSHGLLVAEGAVSESYFDDGNRKNFDNYGVATLFKDFASERTNGRYATNACYPLMQHGGGLDRIRARISARIDAVIEAVQRVA</sequence>
<dbReference type="RefSeq" id="WP_188969201.1">
    <property type="nucleotide sequence ID" value="NZ_BMKW01000009.1"/>
</dbReference>
<dbReference type="Gene3D" id="2.170.16.10">
    <property type="entry name" value="Hedgehog/Intein (Hint) domain"/>
    <property type="match status" value="1"/>
</dbReference>
<dbReference type="InterPro" id="IPR028992">
    <property type="entry name" value="Hedgehog/Intein_dom"/>
</dbReference>
<feature type="domain" description="Hedgehog/Intein (Hint)" evidence="1">
    <location>
        <begin position="113"/>
        <end position="249"/>
    </location>
</feature>
<organism evidence="2 3">
    <name type="scientific">Neoroseomonas lacus</name>
    <dbReference type="NCBI Taxonomy" id="287609"/>
    <lineage>
        <taxon>Bacteria</taxon>
        <taxon>Pseudomonadati</taxon>
        <taxon>Pseudomonadota</taxon>
        <taxon>Alphaproteobacteria</taxon>
        <taxon>Acetobacterales</taxon>
        <taxon>Acetobacteraceae</taxon>
        <taxon>Neoroseomonas</taxon>
    </lineage>
</organism>